<proteinExistence type="predicted"/>
<name>A0A7J7DXK8_TRIWF</name>
<evidence type="ECO:0000256" key="1">
    <source>
        <dbReference type="ARBA" id="ARBA00022737"/>
    </source>
</evidence>
<dbReference type="InParanoid" id="A0A7J7DXK8"/>
<reference evidence="4 5" key="1">
    <citation type="journal article" date="2020" name="Nat. Commun.">
        <title>Genome of Tripterygium wilfordii and identification of cytochrome P450 involved in triptolide biosynthesis.</title>
        <authorList>
            <person name="Tu L."/>
            <person name="Su P."/>
            <person name="Zhang Z."/>
            <person name="Gao L."/>
            <person name="Wang J."/>
            <person name="Hu T."/>
            <person name="Zhou J."/>
            <person name="Zhang Y."/>
            <person name="Zhao Y."/>
            <person name="Liu Y."/>
            <person name="Song Y."/>
            <person name="Tong Y."/>
            <person name="Lu Y."/>
            <person name="Yang J."/>
            <person name="Xu C."/>
            <person name="Jia M."/>
            <person name="Peters R.J."/>
            <person name="Huang L."/>
            <person name="Gao W."/>
        </authorList>
    </citation>
    <scope>NUCLEOTIDE SEQUENCE [LARGE SCALE GENOMIC DNA]</scope>
    <source>
        <strain evidence="5">cv. XIE 37</strain>
        <tissue evidence="4">Leaf</tissue>
    </source>
</reference>
<evidence type="ECO:0000313" key="4">
    <source>
        <dbReference type="EMBL" id="KAF5751043.1"/>
    </source>
</evidence>
<dbReference type="Gene3D" id="1.25.40.10">
    <property type="entry name" value="Tetratricopeptide repeat domain"/>
    <property type="match status" value="1"/>
</dbReference>
<dbReference type="NCBIfam" id="TIGR00756">
    <property type="entry name" value="PPR"/>
    <property type="match status" value="2"/>
</dbReference>
<dbReference type="Proteomes" id="UP000593562">
    <property type="component" value="Unassembled WGS sequence"/>
</dbReference>
<dbReference type="InterPro" id="IPR011990">
    <property type="entry name" value="TPR-like_helical_dom_sf"/>
</dbReference>
<feature type="chain" id="PRO_5029494127" evidence="3">
    <location>
        <begin position="20"/>
        <end position="221"/>
    </location>
</feature>
<keyword evidence="1" id="KW-0677">Repeat</keyword>
<keyword evidence="3" id="KW-0732">Signal</keyword>
<dbReference type="Pfam" id="PF01535">
    <property type="entry name" value="PPR"/>
    <property type="match status" value="2"/>
</dbReference>
<comment type="caution">
    <text evidence="4">The sequence shown here is derived from an EMBL/GenBank/DDBJ whole genome shotgun (WGS) entry which is preliminary data.</text>
</comment>
<evidence type="ECO:0000256" key="2">
    <source>
        <dbReference type="PROSITE-ProRule" id="PRU00708"/>
    </source>
</evidence>
<feature type="repeat" description="PPR" evidence="2">
    <location>
        <begin position="111"/>
        <end position="141"/>
    </location>
</feature>
<sequence length="221" mass="24820">MIGWCLVAGAVLLGSKIAATGSGSSGEEKKTMKATGRDHRMYREDFEKDPKTYFRDLRNWFLEVEGREVGMSPSRSGPRDAVPWSALTAGYARRDELGVARKLFNEMPTKDLVSWNVMITTYAKQGEMGSARELFDNILKRVVVTWNVMIAGYVSCGSCELALEMFEEMGMVGQQPDQVTMLSLLSALCRFGRFGCWKENTFCPFGDCFLEILAFCLIMHL</sequence>
<dbReference type="EMBL" id="JAAARO010000002">
    <property type="protein sequence ID" value="KAF5751043.1"/>
    <property type="molecule type" value="Genomic_DNA"/>
</dbReference>
<organism evidence="4 5">
    <name type="scientific">Tripterygium wilfordii</name>
    <name type="common">Thunder God vine</name>
    <dbReference type="NCBI Taxonomy" id="458696"/>
    <lineage>
        <taxon>Eukaryota</taxon>
        <taxon>Viridiplantae</taxon>
        <taxon>Streptophyta</taxon>
        <taxon>Embryophyta</taxon>
        <taxon>Tracheophyta</taxon>
        <taxon>Spermatophyta</taxon>
        <taxon>Magnoliopsida</taxon>
        <taxon>eudicotyledons</taxon>
        <taxon>Gunneridae</taxon>
        <taxon>Pentapetalae</taxon>
        <taxon>rosids</taxon>
        <taxon>fabids</taxon>
        <taxon>Celastrales</taxon>
        <taxon>Celastraceae</taxon>
        <taxon>Tripterygium</taxon>
    </lineage>
</organism>
<dbReference type="PANTHER" id="PTHR47926">
    <property type="entry name" value="PENTATRICOPEPTIDE REPEAT-CONTAINING PROTEIN"/>
    <property type="match status" value="1"/>
</dbReference>
<dbReference type="InterPro" id="IPR002885">
    <property type="entry name" value="PPR_rpt"/>
</dbReference>
<dbReference type="GO" id="GO:0003723">
    <property type="term" value="F:RNA binding"/>
    <property type="evidence" value="ECO:0007669"/>
    <property type="project" value="InterPro"/>
</dbReference>
<protein>
    <submittedName>
        <fullName evidence="4">Pentatricopeptide repeat-containing protein</fullName>
    </submittedName>
</protein>
<dbReference type="InterPro" id="IPR046960">
    <property type="entry name" value="PPR_At4g14850-like_plant"/>
</dbReference>
<evidence type="ECO:0000256" key="3">
    <source>
        <dbReference type="SAM" id="SignalP"/>
    </source>
</evidence>
<dbReference type="Pfam" id="PF13041">
    <property type="entry name" value="PPR_2"/>
    <property type="match status" value="1"/>
</dbReference>
<feature type="signal peptide" evidence="3">
    <location>
        <begin position="1"/>
        <end position="19"/>
    </location>
</feature>
<dbReference type="AlphaFoldDB" id="A0A7J7DXK8"/>
<dbReference type="PANTHER" id="PTHR47926:SF391">
    <property type="entry name" value="TETRATRICOPEPTIDE-LIKE HELICAL DOMAIN SUPERFAMILY"/>
    <property type="match status" value="1"/>
</dbReference>
<evidence type="ECO:0000313" key="5">
    <source>
        <dbReference type="Proteomes" id="UP000593562"/>
    </source>
</evidence>
<accession>A0A7J7DXK8</accession>
<dbReference type="PROSITE" id="PS51375">
    <property type="entry name" value="PPR"/>
    <property type="match status" value="2"/>
</dbReference>
<feature type="repeat" description="PPR" evidence="2">
    <location>
        <begin position="142"/>
        <end position="176"/>
    </location>
</feature>
<gene>
    <name evidence="4" type="ORF">HS088_TW02G00053</name>
</gene>
<keyword evidence="5" id="KW-1185">Reference proteome</keyword>
<dbReference type="GO" id="GO:0009451">
    <property type="term" value="P:RNA modification"/>
    <property type="evidence" value="ECO:0007669"/>
    <property type="project" value="InterPro"/>
</dbReference>